<feature type="region of interest" description="Disordered" evidence="5">
    <location>
        <begin position="1144"/>
        <end position="1163"/>
    </location>
</feature>
<feature type="region of interest" description="Disordered" evidence="5">
    <location>
        <begin position="1"/>
        <end position="108"/>
    </location>
</feature>
<feature type="compositionally biased region" description="Basic residues" evidence="5">
    <location>
        <begin position="1152"/>
        <end position="1163"/>
    </location>
</feature>
<feature type="compositionally biased region" description="Acidic residues" evidence="5">
    <location>
        <begin position="330"/>
        <end position="346"/>
    </location>
</feature>
<evidence type="ECO:0000256" key="2">
    <source>
        <dbReference type="ARBA" id="ARBA00022771"/>
    </source>
</evidence>
<dbReference type="AlphaFoldDB" id="A0A3A2ZHR5"/>
<feature type="zinc finger region" description="C3H1-type" evidence="4">
    <location>
        <begin position="1166"/>
        <end position="1193"/>
    </location>
</feature>
<feature type="compositionally biased region" description="Basic residues" evidence="5">
    <location>
        <begin position="830"/>
        <end position="839"/>
    </location>
</feature>
<feature type="compositionally biased region" description="Low complexity" evidence="5">
    <location>
        <begin position="702"/>
        <end position="714"/>
    </location>
</feature>
<feature type="compositionally biased region" description="Polar residues" evidence="5">
    <location>
        <begin position="165"/>
        <end position="183"/>
    </location>
</feature>
<feature type="compositionally biased region" description="Low complexity" evidence="5">
    <location>
        <begin position="42"/>
        <end position="55"/>
    </location>
</feature>
<evidence type="ECO:0000256" key="3">
    <source>
        <dbReference type="ARBA" id="ARBA00022833"/>
    </source>
</evidence>
<dbReference type="PROSITE" id="PS50103">
    <property type="entry name" value="ZF_C3H1"/>
    <property type="match status" value="1"/>
</dbReference>
<dbReference type="InterPro" id="IPR000571">
    <property type="entry name" value="Znf_CCCH"/>
</dbReference>
<feature type="compositionally biased region" description="Low complexity" evidence="5">
    <location>
        <begin position="767"/>
        <end position="780"/>
    </location>
</feature>
<feature type="region of interest" description="Disordered" evidence="5">
    <location>
        <begin position="1117"/>
        <end position="1138"/>
    </location>
</feature>
<feature type="compositionally biased region" description="Basic and acidic residues" evidence="5">
    <location>
        <begin position="803"/>
        <end position="829"/>
    </location>
</feature>
<feature type="region of interest" description="Disordered" evidence="5">
    <location>
        <begin position="126"/>
        <end position="148"/>
    </location>
</feature>
<gene>
    <name evidence="7" type="ORF">PHISCL_06749</name>
</gene>
<dbReference type="EMBL" id="MVGC01000266">
    <property type="protein sequence ID" value="RJE20927.1"/>
    <property type="molecule type" value="Genomic_DNA"/>
</dbReference>
<feature type="compositionally biased region" description="Low complexity" evidence="5">
    <location>
        <begin position="1052"/>
        <end position="1067"/>
    </location>
</feature>
<feature type="compositionally biased region" description="Pro residues" evidence="5">
    <location>
        <begin position="1027"/>
        <end position="1036"/>
    </location>
</feature>
<dbReference type="GO" id="GO:0008270">
    <property type="term" value="F:zinc ion binding"/>
    <property type="evidence" value="ECO:0007669"/>
    <property type="project" value="UniProtKB-KW"/>
</dbReference>
<evidence type="ECO:0000256" key="5">
    <source>
        <dbReference type="SAM" id="MobiDB-lite"/>
    </source>
</evidence>
<organism evidence="7 8">
    <name type="scientific">Aspergillus sclerotialis</name>
    <dbReference type="NCBI Taxonomy" id="2070753"/>
    <lineage>
        <taxon>Eukaryota</taxon>
        <taxon>Fungi</taxon>
        <taxon>Dikarya</taxon>
        <taxon>Ascomycota</taxon>
        <taxon>Pezizomycotina</taxon>
        <taxon>Eurotiomycetes</taxon>
        <taxon>Eurotiomycetidae</taxon>
        <taxon>Eurotiales</taxon>
        <taxon>Aspergillaceae</taxon>
        <taxon>Aspergillus</taxon>
        <taxon>Aspergillus subgen. Polypaecilum</taxon>
    </lineage>
</organism>
<dbReference type="STRING" id="2070753.A0A3A2ZHR5"/>
<dbReference type="SMART" id="SM00356">
    <property type="entry name" value="ZnF_C3H1"/>
    <property type="match status" value="1"/>
</dbReference>
<feature type="region of interest" description="Disordered" evidence="5">
    <location>
        <begin position="163"/>
        <end position="183"/>
    </location>
</feature>
<accession>A0A3A2ZHR5</accession>
<evidence type="ECO:0000256" key="1">
    <source>
        <dbReference type="ARBA" id="ARBA00022723"/>
    </source>
</evidence>
<dbReference type="InterPro" id="IPR036855">
    <property type="entry name" value="Znf_CCCH_sf"/>
</dbReference>
<feature type="domain" description="C3H1-type" evidence="6">
    <location>
        <begin position="1166"/>
        <end position="1193"/>
    </location>
</feature>
<feature type="region of interest" description="Disordered" evidence="5">
    <location>
        <begin position="310"/>
        <end position="357"/>
    </location>
</feature>
<proteinExistence type="predicted"/>
<reference evidence="8" key="1">
    <citation type="submission" date="2017-02" db="EMBL/GenBank/DDBJ databases">
        <authorList>
            <person name="Tafer H."/>
            <person name="Lopandic K."/>
        </authorList>
    </citation>
    <scope>NUCLEOTIDE SEQUENCE [LARGE SCALE GENOMIC DNA]</scope>
    <source>
        <strain evidence="8">CBS 366.77</strain>
    </source>
</reference>
<feature type="region of interest" description="Disordered" evidence="5">
    <location>
        <begin position="919"/>
        <end position="1067"/>
    </location>
</feature>
<keyword evidence="8" id="KW-1185">Reference proteome</keyword>
<keyword evidence="2 4" id="KW-0863">Zinc-finger</keyword>
<evidence type="ECO:0000256" key="4">
    <source>
        <dbReference type="PROSITE-ProRule" id="PRU00723"/>
    </source>
</evidence>
<comment type="caution">
    <text evidence="7">The sequence shown here is derived from an EMBL/GenBank/DDBJ whole genome shotgun (WGS) entry which is preliminary data.</text>
</comment>
<name>A0A3A2ZHR5_9EURO</name>
<feature type="compositionally biased region" description="Basic and acidic residues" evidence="5">
    <location>
        <begin position="978"/>
        <end position="988"/>
    </location>
</feature>
<keyword evidence="3 4" id="KW-0862">Zinc</keyword>
<feature type="compositionally biased region" description="Basic and acidic residues" evidence="5">
    <location>
        <begin position="652"/>
        <end position="662"/>
    </location>
</feature>
<evidence type="ECO:0000313" key="7">
    <source>
        <dbReference type="EMBL" id="RJE20927.1"/>
    </source>
</evidence>
<evidence type="ECO:0000313" key="8">
    <source>
        <dbReference type="Proteomes" id="UP000266188"/>
    </source>
</evidence>
<dbReference type="Gene3D" id="4.10.1000.10">
    <property type="entry name" value="Zinc finger, CCCH-type"/>
    <property type="match status" value="1"/>
</dbReference>
<feature type="region of interest" description="Disordered" evidence="5">
    <location>
        <begin position="644"/>
        <end position="841"/>
    </location>
</feature>
<dbReference type="OrthoDB" id="4347at2759"/>
<keyword evidence="1 4" id="KW-0479">Metal-binding</keyword>
<feature type="compositionally biased region" description="Basic and acidic residues" evidence="5">
    <location>
        <begin position="1127"/>
        <end position="1138"/>
    </location>
</feature>
<feature type="compositionally biased region" description="Polar residues" evidence="5">
    <location>
        <begin position="751"/>
        <end position="766"/>
    </location>
</feature>
<protein>
    <recommendedName>
        <fullName evidence="6">C3H1-type domain-containing protein</fullName>
    </recommendedName>
</protein>
<sequence length="1193" mass="132873">MEQNPPQGSFPGMQHVPLAAGTMPEFWNNLDPNPTQLPLPQPHQQSVQTQSVPQPSQHPQPQPVGISWDHPVFQQNHVAPRQEQNHGIYSPAPQSWHPNPLDSRMISTPPQGFGVAPQYQQVRHFSQGHTPFDPQSMTPSENPSLTPYSFPHQYYPSPQLPVQDGFSQSTPIQGLQSPTPQVPQYQTNPHHPAAGQYAMPPRFPEEASHTPIQLTNGFEPGSNIHDQRTINPQFLNTAQQPTNLQQPSQENKFLYITPAEFEKRKLLNAYQQSLQVPPTVYQPAAGQPGTAAALPQKQLAPKAQLQPLAKKAKVKTVGKQPDASSGSESSSDESDESDLEVQEPDEPFPIPATRPNEPIAAAEYDTLRAVWSPRNKPPPVDKVKDALVAFKEVVKSVRDTWKERTQAMKMAENKDENDKAAKIKEEVVLQRRVINAVVNTTLEKGHPRIVEKYVHSHFHPLTKLADRCYGHRSQKPIECLSHVILLVVDSLHVFLIRTISKGSAFCAHQRLLGIRPKELREMESIVIPTFQAPDADAIVKLFRDMLNAQQLPLRFLIKEKMAHLRLGEHPIAVSALYSFLLDRHQACDNDGELTVNILQLLSRFSTIDEDILQKTYVAKLLPRFIKRGGQKVKDLSQKIIDNAAAATRRKQEKSPPKEEPIKKGPIANTTSTNKDRSDVAGTKRPRETETNGIPGSKRMLVSSNTKNSTQKSTSAVNGPAKRPQETGQDTKPTGVTHRPKANIVAPKPTSLFGSLSSASKRPGTSNSERAAAAAAKASASPEKKETPPPKPAFSFGDLMADLNRQKDSASAEPTENKTPETPEESDKRLRKEKRRKLRVSWKPDSTLTEVRYFTHDPEEELGPGDRAAGDVKGEGSVLKLHRDLDELDDEDEGGVREETLREYRLATEIDLSGQAKNFIKRGGNEQPTSPEKQAQDHREATTLMVFYTSQSEVPSSPKEPPAPDPDEMVPEVLSFGELPDHVKARQDRYYSATKPKPPPVSQPAAQTNQFDISTLLKAIQGTSQPQQPNPPPPPVSQAPMSDLERTISMFRQQQPQQPQIPQFQPQAPAANIDLQKILAVINAQQQMNQPPAFQQPLSQPAVTPNFAALVSQLSNQNNAGAHQPSPFHEDPDRKRMRERDAYEDAFDDRFNPAKRHKQPGLMKHPKAGLIPCRYWKEGKCIKGDECTFRHDPR</sequence>
<dbReference type="Proteomes" id="UP000266188">
    <property type="component" value="Unassembled WGS sequence"/>
</dbReference>
<evidence type="ECO:0000259" key="6">
    <source>
        <dbReference type="PROSITE" id="PS50103"/>
    </source>
</evidence>
<dbReference type="SUPFAM" id="SSF90229">
    <property type="entry name" value="CCCH zinc finger"/>
    <property type="match status" value="1"/>
</dbReference>
<feature type="region of interest" description="Disordered" evidence="5">
    <location>
        <begin position="852"/>
        <end position="871"/>
    </location>
</feature>
<feature type="compositionally biased region" description="Polar residues" evidence="5">
    <location>
        <begin position="1003"/>
        <end position="1012"/>
    </location>
</feature>
<feature type="compositionally biased region" description="Polar residues" evidence="5">
    <location>
        <begin position="126"/>
        <end position="147"/>
    </location>
</feature>